<organism evidence="1 2">
    <name type="scientific">Actinobacillus ureae ATCC 25976</name>
    <dbReference type="NCBI Taxonomy" id="887324"/>
    <lineage>
        <taxon>Bacteria</taxon>
        <taxon>Pseudomonadati</taxon>
        <taxon>Pseudomonadota</taxon>
        <taxon>Gammaproteobacteria</taxon>
        <taxon>Pasteurellales</taxon>
        <taxon>Pasteurellaceae</taxon>
        <taxon>Actinobacillus</taxon>
    </lineage>
</organism>
<reference evidence="1 2" key="1">
    <citation type="submission" date="2011-01" db="EMBL/GenBank/DDBJ databases">
        <authorList>
            <person name="Muzny D."/>
            <person name="Qin X."/>
            <person name="Deng J."/>
            <person name="Jiang H."/>
            <person name="Liu Y."/>
            <person name="Qu J."/>
            <person name="Song X.-Z."/>
            <person name="Zhang L."/>
            <person name="Thornton R."/>
            <person name="Coyle M."/>
            <person name="Francisco L."/>
            <person name="Jackson L."/>
            <person name="Javaid M."/>
            <person name="Korchina V."/>
            <person name="Kovar C."/>
            <person name="Mata R."/>
            <person name="Mathew T."/>
            <person name="Ngo R."/>
            <person name="Nguyen L."/>
            <person name="Nguyen N."/>
            <person name="Okwuonu G."/>
            <person name="Ongeri F."/>
            <person name="Pham C."/>
            <person name="Simmons D."/>
            <person name="Wilczek-Boney K."/>
            <person name="Hale W."/>
            <person name="Jakkamsetti A."/>
            <person name="Pham P."/>
            <person name="Ruth R."/>
            <person name="San Lucas F."/>
            <person name="Warren J."/>
            <person name="Zhang J."/>
            <person name="Zhao Z."/>
            <person name="Zhou C."/>
            <person name="Zhu D."/>
            <person name="Lee S."/>
            <person name="Bess C."/>
            <person name="Blankenburg K."/>
            <person name="Forbes L."/>
            <person name="Fu Q."/>
            <person name="Gubbala S."/>
            <person name="Hirani K."/>
            <person name="Jayaseelan J.C."/>
            <person name="Lara F."/>
            <person name="Munidasa M."/>
            <person name="Palculict T."/>
            <person name="Patil S."/>
            <person name="Pu L.-L."/>
            <person name="Saada N."/>
            <person name="Tang L."/>
            <person name="Weissenberger G."/>
            <person name="Zhu Y."/>
            <person name="Hemphill L."/>
            <person name="Shang Y."/>
            <person name="Youmans B."/>
            <person name="Ayvaz T."/>
            <person name="Ross M."/>
            <person name="Santibanez J."/>
            <person name="Aqrawi P."/>
            <person name="Gross S."/>
            <person name="Joshi V."/>
            <person name="Fowler G."/>
            <person name="Nazareth L."/>
            <person name="Reid J."/>
            <person name="Worley K."/>
            <person name="Petrosino J."/>
            <person name="Highlander S."/>
            <person name="Gibbs R."/>
        </authorList>
    </citation>
    <scope>NUCLEOTIDE SEQUENCE [LARGE SCALE GENOMIC DNA]</scope>
    <source>
        <strain evidence="1 2">ATCC 25976</strain>
    </source>
</reference>
<sequence length="40" mass="4681">MDEYKKQAVNFEIFSANSHACRISVYSVINTLFFITYNDT</sequence>
<keyword evidence="2" id="KW-1185">Reference proteome</keyword>
<proteinExistence type="predicted"/>
<dbReference type="Proteomes" id="UP000005467">
    <property type="component" value="Unassembled WGS sequence"/>
</dbReference>
<dbReference type="HOGENOM" id="CLU_3283644_0_0_6"/>
<gene>
    <name evidence="1" type="ORF">HMPREF0027_1586</name>
</gene>
<evidence type="ECO:0000313" key="1">
    <source>
        <dbReference type="EMBL" id="EFX91338.1"/>
    </source>
</evidence>
<protein>
    <submittedName>
        <fullName evidence="1">Uncharacterized protein</fullName>
    </submittedName>
</protein>
<accession>E8KIB9</accession>
<evidence type="ECO:0000313" key="2">
    <source>
        <dbReference type="Proteomes" id="UP000005467"/>
    </source>
</evidence>
<dbReference type="EMBL" id="AEVG01000111">
    <property type="protein sequence ID" value="EFX91338.1"/>
    <property type="molecule type" value="Genomic_DNA"/>
</dbReference>
<name>E8KIB9_9PAST</name>
<dbReference type="AlphaFoldDB" id="E8KIB9"/>
<comment type="caution">
    <text evidence="1">The sequence shown here is derived from an EMBL/GenBank/DDBJ whole genome shotgun (WGS) entry which is preliminary data.</text>
</comment>